<feature type="region of interest" description="Disordered" evidence="1">
    <location>
        <begin position="363"/>
        <end position="545"/>
    </location>
</feature>
<dbReference type="AlphaFoldDB" id="A0AA38RGV5"/>
<keyword evidence="3" id="KW-1185">Reference proteome</keyword>
<protein>
    <submittedName>
        <fullName evidence="2">Protein transport protein SEC31</fullName>
    </submittedName>
</protein>
<feature type="compositionally biased region" description="Polar residues" evidence="1">
    <location>
        <begin position="504"/>
        <end position="520"/>
    </location>
</feature>
<dbReference type="EMBL" id="JANBVO010000038">
    <property type="protein sequence ID" value="KAJ9136764.1"/>
    <property type="molecule type" value="Genomic_DNA"/>
</dbReference>
<feature type="compositionally biased region" description="Pro residues" evidence="1">
    <location>
        <begin position="297"/>
        <end position="306"/>
    </location>
</feature>
<evidence type="ECO:0000256" key="1">
    <source>
        <dbReference type="SAM" id="MobiDB-lite"/>
    </source>
</evidence>
<evidence type="ECO:0000313" key="2">
    <source>
        <dbReference type="EMBL" id="KAJ9136764.1"/>
    </source>
</evidence>
<feature type="compositionally biased region" description="Low complexity" evidence="1">
    <location>
        <begin position="459"/>
        <end position="472"/>
    </location>
</feature>
<feature type="compositionally biased region" description="Basic and acidic residues" evidence="1">
    <location>
        <begin position="526"/>
        <end position="535"/>
    </location>
</feature>
<name>A0AA38RGV5_9PEZI</name>
<accession>A0AA38RGV5</accession>
<feature type="compositionally biased region" description="Low complexity" evidence="1">
    <location>
        <begin position="396"/>
        <end position="412"/>
    </location>
</feature>
<feature type="compositionally biased region" description="Low complexity" evidence="1">
    <location>
        <begin position="420"/>
        <end position="429"/>
    </location>
</feature>
<feature type="region of interest" description="Disordered" evidence="1">
    <location>
        <begin position="264"/>
        <end position="313"/>
    </location>
</feature>
<feature type="region of interest" description="Disordered" evidence="1">
    <location>
        <begin position="141"/>
        <end position="167"/>
    </location>
</feature>
<dbReference type="Proteomes" id="UP001174694">
    <property type="component" value="Unassembled WGS sequence"/>
</dbReference>
<evidence type="ECO:0000313" key="3">
    <source>
        <dbReference type="Proteomes" id="UP001174694"/>
    </source>
</evidence>
<sequence length="545" mass="59518">MLDENLPTFLVKPSPESPHSSILYLTQNGSEPAPEYVFRRADPAANPAARNRYAAALTDPYSPDVVYGEVVIKPEWQQPTLSAAEIRAQNGVAAPPVPLVPDSFTVQLYNPDQTVRVRMVPGSITRTDSWEFEMPSQSFKVPSASELDREQQQQQQQQLSEPAPDLRPKVMFKWKRDGRLSKDMSCYEVGRSLGRHKSKEPDITVALFKTQARDRSAVTIYEPNLRRVDVEDRKGLEIVLVLGAEVIRELFLAPRQDVFNTAGGGTPAAAAASSGRRKDSRPTPPPAAAMSGALGIMPPPSGPTPPLTTVANHVPSSAPAAAAAGPAPTDIDAETKRLQAMVAREEREREKRDRKEQERIRKMLEQEEKEQRRREAEVAKETERLRKMYGVEGQELPSSSSAAAASGALHSSPPLPPRPQFGGPPVGYAAPPPQPPRPQAAGAGGGWFGPPPVPPPRPSSAGPAHVLSNWWNGPGGGWAPSPTPPPQQQQQPPYQGRPAKNGRKQSGSHLQSPYGNNALASVSGFFHRDREEERRKVQKKRSVQW</sequence>
<feature type="compositionally biased region" description="Low complexity" evidence="1">
    <location>
        <begin position="488"/>
        <end position="498"/>
    </location>
</feature>
<feature type="compositionally biased region" description="Basic residues" evidence="1">
    <location>
        <begin position="536"/>
        <end position="545"/>
    </location>
</feature>
<comment type="caution">
    <text evidence="2">The sequence shown here is derived from an EMBL/GenBank/DDBJ whole genome shotgun (WGS) entry which is preliminary data.</text>
</comment>
<organism evidence="2 3">
    <name type="scientific">Pleurostoma richardsiae</name>
    <dbReference type="NCBI Taxonomy" id="41990"/>
    <lineage>
        <taxon>Eukaryota</taxon>
        <taxon>Fungi</taxon>
        <taxon>Dikarya</taxon>
        <taxon>Ascomycota</taxon>
        <taxon>Pezizomycotina</taxon>
        <taxon>Sordariomycetes</taxon>
        <taxon>Sordariomycetidae</taxon>
        <taxon>Calosphaeriales</taxon>
        <taxon>Pleurostomataceae</taxon>
        <taxon>Pleurostoma</taxon>
    </lineage>
</organism>
<proteinExistence type="predicted"/>
<reference evidence="2" key="1">
    <citation type="submission" date="2022-07" db="EMBL/GenBank/DDBJ databases">
        <title>Fungi with potential for degradation of polypropylene.</title>
        <authorList>
            <person name="Gostincar C."/>
        </authorList>
    </citation>
    <scope>NUCLEOTIDE SEQUENCE</scope>
    <source>
        <strain evidence="2">EXF-13308</strain>
    </source>
</reference>
<feature type="compositionally biased region" description="Pro residues" evidence="1">
    <location>
        <begin position="449"/>
        <end position="458"/>
    </location>
</feature>
<feature type="compositionally biased region" description="Basic and acidic residues" evidence="1">
    <location>
        <begin position="363"/>
        <end position="386"/>
    </location>
</feature>
<gene>
    <name evidence="2" type="ORF">NKR23_g9641</name>
</gene>